<dbReference type="InterPro" id="IPR032861">
    <property type="entry name" value="TAXi_N"/>
</dbReference>
<feature type="chain" id="PRO_5019136014" evidence="5">
    <location>
        <begin position="24"/>
        <end position="633"/>
    </location>
</feature>
<evidence type="ECO:0000256" key="4">
    <source>
        <dbReference type="SAM" id="MobiDB-lite"/>
    </source>
</evidence>
<organism evidence="7 8">
    <name type="scientific">Glycine soja</name>
    <name type="common">Wild soybean</name>
    <dbReference type="NCBI Taxonomy" id="3848"/>
    <lineage>
        <taxon>Eukaryota</taxon>
        <taxon>Viridiplantae</taxon>
        <taxon>Streptophyta</taxon>
        <taxon>Embryophyta</taxon>
        <taxon>Tracheophyta</taxon>
        <taxon>Spermatophyta</taxon>
        <taxon>Magnoliopsida</taxon>
        <taxon>eudicotyledons</taxon>
        <taxon>Gunneridae</taxon>
        <taxon>Pentapetalae</taxon>
        <taxon>rosids</taxon>
        <taxon>fabids</taxon>
        <taxon>Fabales</taxon>
        <taxon>Fabaceae</taxon>
        <taxon>Papilionoideae</taxon>
        <taxon>50 kb inversion clade</taxon>
        <taxon>NPAAA clade</taxon>
        <taxon>indigoferoid/millettioid clade</taxon>
        <taxon>Phaseoleae</taxon>
        <taxon>Glycine</taxon>
        <taxon>Glycine subgen. Soja</taxon>
    </lineage>
</organism>
<evidence type="ECO:0000259" key="6">
    <source>
        <dbReference type="PROSITE" id="PS51767"/>
    </source>
</evidence>
<dbReference type="GO" id="GO:0004190">
    <property type="term" value="F:aspartic-type endopeptidase activity"/>
    <property type="evidence" value="ECO:0007669"/>
    <property type="project" value="InterPro"/>
</dbReference>
<name>A0A445KDS7_GLYSO</name>
<evidence type="ECO:0000313" key="8">
    <source>
        <dbReference type="Proteomes" id="UP000289340"/>
    </source>
</evidence>
<keyword evidence="8" id="KW-1185">Reference proteome</keyword>
<accession>A0A445KDS7</accession>
<dbReference type="InterPro" id="IPR021109">
    <property type="entry name" value="Peptidase_aspartic_dom_sf"/>
</dbReference>
<evidence type="ECO:0000256" key="1">
    <source>
        <dbReference type="ARBA" id="ARBA00007447"/>
    </source>
</evidence>
<dbReference type="PANTHER" id="PTHR47967:SF28">
    <property type="entry name" value="ASPARTYL PROTEASE FAMILY PROTEIN 2-LIKE"/>
    <property type="match status" value="1"/>
</dbReference>
<evidence type="ECO:0000256" key="2">
    <source>
        <dbReference type="ARBA" id="ARBA00022670"/>
    </source>
</evidence>
<reference evidence="7 8" key="1">
    <citation type="submission" date="2018-09" db="EMBL/GenBank/DDBJ databases">
        <title>A high-quality reference genome of wild soybean provides a powerful tool to mine soybean genomes.</title>
        <authorList>
            <person name="Xie M."/>
            <person name="Chung C.Y.L."/>
            <person name="Li M.-W."/>
            <person name="Wong F.-L."/>
            <person name="Chan T.-F."/>
            <person name="Lam H.-M."/>
        </authorList>
    </citation>
    <scope>NUCLEOTIDE SEQUENCE [LARGE SCALE GENOMIC DNA]</scope>
    <source>
        <strain evidence="8">cv. W05</strain>
        <tissue evidence="7">Hypocotyl of etiolated seedlings</tissue>
    </source>
</reference>
<evidence type="ECO:0000313" key="7">
    <source>
        <dbReference type="EMBL" id="RZC08987.1"/>
    </source>
</evidence>
<comment type="similarity">
    <text evidence="1">Belongs to the peptidase A1 family.</text>
</comment>
<keyword evidence="3" id="KW-0378">Hydrolase</keyword>
<proteinExistence type="inferred from homology"/>
<evidence type="ECO:0000256" key="5">
    <source>
        <dbReference type="SAM" id="SignalP"/>
    </source>
</evidence>
<keyword evidence="2 7" id="KW-0645">Protease</keyword>
<dbReference type="SUPFAM" id="SSF50630">
    <property type="entry name" value="Acid proteases"/>
    <property type="match status" value="1"/>
</dbReference>
<comment type="caution">
    <text evidence="7">The sequence shown here is derived from an EMBL/GenBank/DDBJ whole genome shotgun (WGS) entry which is preliminary data.</text>
</comment>
<dbReference type="InterPro" id="IPR033121">
    <property type="entry name" value="PEPTIDASE_A1"/>
</dbReference>
<dbReference type="InterPro" id="IPR051708">
    <property type="entry name" value="Plant_Aspart_Prot_A1"/>
</dbReference>
<dbReference type="Proteomes" id="UP000289340">
    <property type="component" value="Chromosome 6"/>
</dbReference>
<dbReference type="CDD" id="cd05471">
    <property type="entry name" value="pepsin_like"/>
    <property type="match status" value="1"/>
</dbReference>
<dbReference type="Pfam" id="PF14543">
    <property type="entry name" value="TAXi_N"/>
    <property type="match status" value="1"/>
</dbReference>
<protein>
    <submittedName>
        <fullName evidence="7">Protein ASPARTIC PROTEASE IN GUARD CELL 1</fullName>
    </submittedName>
</protein>
<feature type="compositionally biased region" description="Polar residues" evidence="4">
    <location>
        <begin position="513"/>
        <end position="527"/>
    </location>
</feature>
<feature type="domain" description="Peptidase A1" evidence="6">
    <location>
        <begin position="164"/>
        <end position="633"/>
    </location>
</feature>
<dbReference type="EMBL" id="QZWG01000006">
    <property type="protein sequence ID" value="RZC08987.1"/>
    <property type="molecule type" value="Genomic_DNA"/>
</dbReference>
<feature type="region of interest" description="Disordered" evidence="4">
    <location>
        <begin position="508"/>
        <end position="532"/>
    </location>
</feature>
<dbReference type="InterPro" id="IPR001969">
    <property type="entry name" value="Aspartic_peptidase_AS"/>
</dbReference>
<keyword evidence="5" id="KW-0732">Signal</keyword>
<dbReference type="InterPro" id="IPR034164">
    <property type="entry name" value="Pepsin-like_dom"/>
</dbReference>
<dbReference type="AlphaFoldDB" id="A0A445KDS7"/>
<evidence type="ECO:0000256" key="3">
    <source>
        <dbReference type="ARBA" id="ARBA00022801"/>
    </source>
</evidence>
<dbReference type="GO" id="GO:0006508">
    <property type="term" value="P:proteolysis"/>
    <property type="evidence" value="ECO:0007669"/>
    <property type="project" value="UniProtKB-KW"/>
</dbReference>
<dbReference type="PROSITE" id="PS00141">
    <property type="entry name" value="ASP_PROTEASE"/>
    <property type="match status" value="1"/>
</dbReference>
<dbReference type="PANTHER" id="PTHR47967">
    <property type="entry name" value="OS07G0603500 PROTEIN-RELATED"/>
    <property type="match status" value="1"/>
</dbReference>
<feature type="signal peptide" evidence="5">
    <location>
        <begin position="1"/>
        <end position="23"/>
    </location>
</feature>
<sequence>MVMKVSLVLVLLSIFSATFKAYGEVGAQNDHNNDPTLTNKEFYRKAKSSKSTGLNKEEDEDGVISAKLHLRHRAMNHGNEPKTNVLDSAIRDLVRIQTLHRKVIEKMNTNSMSRKQEVKESITIQQQNNIANAFVASLESSKDEFSGNIIATLEFGASLGRGEYFIDMFVGTPPKHVWLILDTGSDLSWIQCDPCYDCFEQNGPYYSPKDSITYSNISCYDRCCQLVSSPERLQPCKKAVEKAKKLRGFIVEKRCAPLMLYGTLLEPLTRAQTLVDPSDIAIRLLEPLKAEFPILSYADFYPEPPFPFVKGPRWFSLCIEGIMFQDITTPLLFVVAGKRFVKPSKVTKDTHTDHVASVLNILDDELIKNVGDYILRYIPFYVSSLPCLILLVLLLQHRYDLFVKNRITQGQNKVLITDRMWARLLSSTNLPSFTIAKTVSEEKREEEANGNVPEDFRSRARLKTLPYLFSFSSRLKSLFSFSSRPKSAGNRSVDTHIVVGRTHRTPYTAGKPTLSSLEPTEPPTLSENPYCRRSNPIEPTLSWVEENPRYRVATRVLKQLSVLKGQSFLREAPLTCVCCWVLFIKGFSLYNVRIFHPGVTNLQPPQSISPRPQINNSMKIGCVAVPLFDPFAS</sequence>
<dbReference type="PROSITE" id="PS51767">
    <property type="entry name" value="PEPTIDASE_A1"/>
    <property type="match status" value="1"/>
</dbReference>
<dbReference type="Gene3D" id="2.40.70.10">
    <property type="entry name" value="Acid Proteases"/>
    <property type="match status" value="1"/>
</dbReference>
<gene>
    <name evidence="7" type="ORF">D0Y65_015626</name>
</gene>